<keyword evidence="2" id="KW-1185">Reference proteome</keyword>
<sequence length="123" mass="14045">MPHVTVEYSSNLSTLDVPWVLYKLNQCLVDLDIFQESDIKTRAYRADPFLIGLQDEAVEHAFFAVRVEMLSGRERAVKVQVGQALLRTLEVLRIGLPEVTTQLTVQVQEIEPEIYFKSYTTGD</sequence>
<dbReference type="PANTHER" id="PTHR37950">
    <property type="entry name" value="4-HYDROXYPHENYLACETATE CATABOLISM PROTEIN"/>
    <property type="match status" value="1"/>
</dbReference>
<gene>
    <name evidence="1" type="ORF">GCM10007875_27170</name>
</gene>
<accession>A0ABQ5YWN0</accession>
<evidence type="ECO:0000313" key="2">
    <source>
        <dbReference type="Proteomes" id="UP001156664"/>
    </source>
</evidence>
<reference evidence="2" key="1">
    <citation type="journal article" date="2019" name="Int. J. Syst. Evol. Microbiol.">
        <title>The Global Catalogue of Microorganisms (GCM) 10K type strain sequencing project: providing services to taxonomists for standard genome sequencing and annotation.</title>
        <authorList>
            <consortium name="The Broad Institute Genomics Platform"/>
            <consortium name="The Broad Institute Genome Sequencing Center for Infectious Disease"/>
            <person name="Wu L."/>
            <person name="Ma J."/>
        </authorList>
    </citation>
    <scope>NUCLEOTIDE SEQUENCE [LARGE SCALE GENOMIC DNA]</scope>
    <source>
        <strain evidence="2">NBRC 105857</strain>
    </source>
</reference>
<evidence type="ECO:0008006" key="3">
    <source>
        <dbReference type="Google" id="ProtNLM"/>
    </source>
</evidence>
<dbReference type="EMBL" id="BSOJ01000032">
    <property type="protein sequence ID" value="GLR27626.1"/>
    <property type="molecule type" value="Genomic_DNA"/>
</dbReference>
<dbReference type="PANTHER" id="PTHR37950:SF1">
    <property type="entry name" value="4-HYDROXYPHENYLACETATE CATABOLISM PROTEIN"/>
    <property type="match status" value="1"/>
</dbReference>
<dbReference type="CDD" id="cd00580">
    <property type="entry name" value="CHMI"/>
    <property type="match status" value="1"/>
</dbReference>
<dbReference type="RefSeq" id="WP_284282463.1">
    <property type="nucleotide sequence ID" value="NZ_BSOJ01000032.1"/>
</dbReference>
<comment type="caution">
    <text evidence="1">The sequence shown here is derived from an EMBL/GenBank/DDBJ whole genome shotgun (WGS) entry which is preliminary data.</text>
</comment>
<name>A0ABQ5YWN0_9BURK</name>
<evidence type="ECO:0000313" key="1">
    <source>
        <dbReference type="EMBL" id="GLR27626.1"/>
    </source>
</evidence>
<dbReference type="Pfam" id="PF02962">
    <property type="entry name" value="CHMI"/>
    <property type="match status" value="1"/>
</dbReference>
<protein>
    <recommendedName>
        <fullName evidence="3">5-carboxymethyl-2-hydroxymuconate isomerase</fullName>
    </recommendedName>
</protein>
<dbReference type="SUPFAM" id="SSF55331">
    <property type="entry name" value="Tautomerase/MIF"/>
    <property type="match status" value="1"/>
</dbReference>
<organism evidence="1 2">
    <name type="scientific">Limnobacter litoralis</name>
    <dbReference type="NCBI Taxonomy" id="481366"/>
    <lineage>
        <taxon>Bacteria</taxon>
        <taxon>Pseudomonadati</taxon>
        <taxon>Pseudomonadota</taxon>
        <taxon>Betaproteobacteria</taxon>
        <taxon>Burkholderiales</taxon>
        <taxon>Burkholderiaceae</taxon>
        <taxon>Limnobacter</taxon>
    </lineage>
</organism>
<proteinExistence type="predicted"/>
<dbReference type="Proteomes" id="UP001156664">
    <property type="component" value="Unassembled WGS sequence"/>
</dbReference>
<dbReference type="InterPro" id="IPR014347">
    <property type="entry name" value="Tautomerase/MIF_sf"/>
</dbReference>
<dbReference type="InterPro" id="IPR004220">
    <property type="entry name" value="5-COMe_2-OHmuconate_Isoase"/>
</dbReference>
<dbReference type="Gene3D" id="3.30.429.10">
    <property type="entry name" value="Macrophage Migration Inhibitory Factor"/>
    <property type="match status" value="1"/>
</dbReference>